<name>A0A494WPZ4_CLOS5</name>
<organism evidence="3 4">
    <name type="scientific">Clostridium scindens (strain ATCC 35704 / DSM 5676 / VPI 13733 / 19)</name>
    <dbReference type="NCBI Taxonomy" id="411468"/>
    <lineage>
        <taxon>Bacteria</taxon>
        <taxon>Bacillati</taxon>
        <taxon>Bacillota</taxon>
        <taxon>Clostridia</taxon>
        <taxon>Lachnospirales</taxon>
        <taxon>Lachnospiraceae</taxon>
    </lineage>
</organism>
<dbReference type="OrthoDB" id="9794725at2"/>
<dbReference type="RefSeq" id="WP_039909665.1">
    <property type="nucleotide sequence ID" value="NZ_CP036170.1"/>
</dbReference>
<dbReference type="InterPro" id="IPR050300">
    <property type="entry name" value="GDXG_lipolytic_enzyme"/>
</dbReference>
<dbReference type="PANTHER" id="PTHR48081">
    <property type="entry name" value="AB HYDROLASE SUPERFAMILY PROTEIN C4A8.06C"/>
    <property type="match status" value="1"/>
</dbReference>
<dbReference type="SUPFAM" id="SSF53474">
    <property type="entry name" value="alpha/beta-Hydrolases"/>
    <property type="match status" value="1"/>
</dbReference>
<dbReference type="InterPro" id="IPR049492">
    <property type="entry name" value="BD-FAE-like_dom"/>
</dbReference>
<evidence type="ECO:0000313" key="4">
    <source>
        <dbReference type="Proteomes" id="UP000289664"/>
    </source>
</evidence>
<dbReference type="InterPro" id="IPR029058">
    <property type="entry name" value="AB_hydrolase_fold"/>
</dbReference>
<protein>
    <submittedName>
        <fullName evidence="3">Acetylxylan esterase</fullName>
        <ecNumber evidence="3">3.1.1.72</ecNumber>
    </submittedName>
</protein>
<evidence type="ECO:0000313" key="3">
    <source>
        <dbReference type="EMBL" id="QBF75747.1"/>
    </source>
</evidence>
<keyword evidence="4" id="KW-1185">Reference proteome</keyword>
<dbReference type="PANTHER" id="PTHR48081:SF6">
    <property type="entry name" value="PEPTIDASE S9 PROLYL OLIGOPEPTIDASE CATALYTIC DOMAIN-CONTAINING PROTEIN"/>
    <property type="match status" value="1"/>
</dbReference>
<sequence length="276" mass="30702">MRYMEIPVRTDCSQPYARLETYILDTPADKIRIARRPMVIICPGGGYEKLSYREGEPLAIHFMNQGYHACVLRYSVVPSRYPAALLELGMAMKLIHEHAQDWHVDTDKIILHGASAGGHLVASLGVFWHQKWLGEMLKVAPETLRPAGLMLSYPVITSDAVTGHLPSFSNLLGDRYEEKLEEMSLEKQVTGETPPCFLWHTATDDAVPVENSLLMAMALRKAGVPVELHVFPDGEHGLSLASKLVERVDGSGVQEECQQWIGLADAWLSRLCKGAQ</sequence>
<keyword evidence="1 3" id="KW-0378">Hydrolase</keyword>
<dbReference type="EMBL" id="CP036170">
    <property type="protein sequence ID" value="QBF75747.1"/>
    <property type="molecule type" value="Genomic_DNA"/>
</dbReference>
<dbReference type="GeneID" id="62697343"/>
<dbReference type="Gene3D" id="3.40.50.1820">
    <property type="entry name" value="alpha/beta hydrolase"/>
    <property type="match status" value="1"/>
</dbReference>
<dbReference type="GO" id="GO:0046555">
    <property type="term" value="F:acetylxylan esterase activity"/>
    <property type="evidence" value="ECO:0007669"/>
    <property type="project" value="UniProtKB-EC"/>
</dbReference>
<feature type="domain" description="BD-FAE-like" evidence="2">
    <location>
        <begin position="34"/>
        <end position="218"/>
    </location>
</feature>
<dbReference type="AlphaFoldDB" id="A0A494WPZ4"/>
<accession>A0A494WPZ4</accession>
<evidence type="ECO:0000256" key="1">
    <source>
        <dbReference type="ARBA" id="ARBA00022801"/>
    </source>
</evidence>
<proteinExistence type="predicted"/>
<gene>
    <name evidence="3" type="primary">axeA1</name>
    <name evidence="3" type="ORF">HDCHBGLK_03158</name>
</gene>
<dbReference type="KEGG" id="csci:HDCHBGLK_03158"/>
<dbReference type="Pfam" id="PF20434">
    <property type="entry name" value="BD-FAE"/>
    <property type="match status" value="1"/>
</dbReference>
<dbReference type="Proteomes" id="UP000289664">
    <property type="component" value="Chromosome"/>
</dbReference>
<reference evidence="3 4" key="1">
    <citation type="journal article" date="2019" name="Appl. Environ. Microbiol.">
        <title>Clostridium scindens ATCC 35704: integration of nutritional requirements, the complete genome sequence, and global transcriptional responses to bile acids.</title>
        <authorList>
            <person name="Devendran S."/>
            <person name="Shrestha R."/>
            <person name="Alves J.M.P."/>
            <person name="Wolf P.G."/>
            <person name="Ly L."/>
            <person name="Hernandez A.G."/>
            <person name="Mendez-Garcia C."/>
            <person name="Inboden A."/>
            <person name="Wiley J."/>
            <person name="Paul O."/>
            <person name="Allen A."/>
            <person name="Springer E."/>
            <person name="Wright C.L."/>
            <person name="Fields C.J."/>
            <person name="Daniel S.L."/>
            <person name="Ridlon J.M."/>
        </authorList>
    </citation>
    <scope>NUCLEOTIDE SEQUENCE [LARGE SCALE GENOMIC DNA]</scope>
    <source>
        <strain evidence="3 4">ATCC 35704</strain>
    </source>
</reference>
<dbReference type="EC" id="3.1.1.72" evidence="3"/>
<evidence type="ECO:0000259" key="2">
    <source>
        <dbReference type="Pfam" id="PF20434"/>
    </source>
</evidence>